<evidence type="ECO:0000313" key="5">
    <source>
        <dbReference type="Proteomes" id="UP000199392"/>
    </source>
</evidence>
<evidence type="ECO:0000259" key="3">
    <source>
        <dbReference type="Pfam" id="PF13439"/>
    </source>
</evidence>
<dbReference type="Pfam" id="PF00534">
    <property type="entry name" value="Glycos_transf_1"/>
    <property type="match status" value="1"/>
</dbReference>
<proteinExistence type="predicted"/>
<keyword evidence="5" id="KW-1185">Reference proteome</keyword>
<dbReference type="RefSeq" id="WP_092423704.1">
    <property type="nucleotide sequence ID" value="NZ_FNCL01000004.1"/>
</dbReference>
<dbReference type="InterPro" id="IPR028098">
    <property type="entry name" value="Glyco_trans_4-like_N"/>
</dbReference>
<dbReference type="AlphaFoldDB" id="A0A1I6SA57"/>
<dbReference type="PANTHER" id="PTHR12526:SF636">
    <property type="entry name" value="BLL3647 PROTEIN"/>
    <property type="match status" value="1"/>
</dbReference>
<name>A0A1I6SA57_9RHOB</name>
<evidence type="ECO:0000313" key="4">
    <source>
        <dbReference type="EMBL" id="SFS73849.1"/>
    </source>
</evidence>
<dbReference type="InterPro" id="IPR001296">
    <property type="entry name" value="Glyco_trans_1"/>
</dbReference>
<dbReference type="Pfam" id="PF13439">
    <property type="entry name" value="Glyco_transf_4"/>
    <property type="match status" value="1"/>
</dbReference>
<evidence type="ECO:0000259" key="2">
    <source>
        <dbReference type="Pfam" id="PF00534"/>
    </source>
</evidence>
<dbReference type="OrthoDB" id="9790710at2"/>
<organism evidence="4 5">
    <name type="scientific">Alloyangia pacifica</name>
    <dbReference type="NCBI Taxonomy" id="311180"/>
    <lineage>
        <taxon>Bacteria</taxon>
        <taxon>Pseudomonadati</taxon>
        <taxon>Pseudomonadota</taxon>
        <taxon>Alphaproteobacteria</taxon>
        <taxon>Rhodobacterales</taxon>
        <taxon>Roseobacteraceae</taxon>
        <taxon>Alloyangia</taxon>
    </lineage>
</organism>
<feature type="region of interest" description="Disordered" evidence="1">
    <location>
        <begin position="395"/>
        <end position="415"/>
    </location>
</feature>
<dbReference type="Proteomes" id="UP000199392">
    <property type="component" value="Unassembled WGS sequence"/>
</dbReference>
<gene>
    <name evidence="4" type="ORF">SAMN04488050_104225</name>
</gene>
<dbReference type="EMBL" id="FOZW01000004">
    <property type="protein sequence ID" value="SFS73849.1"/>
    <property type="molecule type" value="Genomic_DNA"/>
</dbReference>
<dbReference type="PANTHER" id="PTHR12526">
    <property type="entry name" value="GLYCOSYLTRANSFERASE"/>
    <property type="match status" value="1"/>
</dbReference>
<evidence type="ECO:0000256" key="1">
    <source>
        <dbReference type="SAM" id="MobiDB-lite"/>
    </source>
</evidence>
<dbReference type="SUPFAM" id="SSF53756">
    <property type="entry name" value="UDP-Glycosyltransferase/glycogen phosphorylase"/>
    <property type="match status" value="1"/>
</dbReference>
<dbReference type="GO" id="GO:0016757">
    <property type="term" value="F:glycosyltransferase activity"/>
    <property type="evidence" value="ECO:0007669"/>
    <property type="project" value="InterPro"/>
</dbReference>
<protein>
    <submittedName>
        <fullName evidence="4">Glycosyltransferase involved in cell wall bisynthesis</fullName>
    </submittedName>
</protein>
<dbReference type="Gene3D" id="3.40.50.2000">
    <property type="entry name" value="Glycogen Phosphorylase B"/>
    <property type="match status" value="2"/>
</dbReference>
<sequence length="415" mass="44563">MKAANIDLHGHTLALEAPAPLRLGYLIDTLLTGGAERLVLTFAEAVRGRSDMALTVFVLSDLATPFLERLRASGTDVVLLPGRNLADFGRFRRLVAALRDRRIEYLHAHLASSSTLGAYASRLLGIPFMTTLHNVRPSVRRIRPGRRLLQGVAMRLPGVNKIAVGEAVATAAAGEIGRSGCRVVPNAVSETVVAAPDARARLRSELGLADDQIALVCVGAIIGQKAHEVLLDAFAMIREHAPRAVLLLVGDARDTPRHEALLAQAERLGLGGNVLRLLGMRSDIPEVLAASDIFVSSSHWEGAPVSLLEAMANGLPPVVTDVGENALVLDGTGAILVRPSDPEALARGVIEFIDSPDRAARTSDAVRERALGRYGVATWVERLLAIYAETGHRRDWHRPRADVPAPKLQSRKASR</sequence>
<reference evidence="5" key="1">
    <citation type="submission" date="2016-10" db="EMBL/GenBank/DDBJ databases">
        <authorList>
            <person name="Varghese N."/>
            <person name="Submissions S."/>
        </authorList>
    </citation>
    <scope>NUCLEOTIDE SEQUENCE [LARGE SCALE GENOMIC DNA]</scope>
    <source>
        <strain evidence="5">DSM 26894</strain>
    </source>
</reference>
<feature type="domain" description="Glycosyltransferase subfamily 4-like N-terminal" evidence="3">
    <location>
        <begin position="33"/>
        <end position="189"/>
    </location>
</feature>
<dbReference type="STRING" id="311180.SAMN04488050_104225"/>
<feature type="domain" description="Glycosyl transferase family 1" evidence="2">
    <location>
        <begin position="201"/>
        <end position="368"/>
    </location>
</feature>
<keyword evidence="4" id="KW-0808">Transferase</keyword>
<accession>A0A1I6SA57</accession>